<dbReference type="InterPro" id="IPR032808">
    <property type="entry name" value="DoxX"/>
</dbReference>
<dbReference type="EMBL" id="WJPO01000005">
    <property type="protein sequence ID" value="MRH20338.1"/>
    <property type="molecule type" value="Genomic_DNA"/>
</dbReference>
<keyword evidence="4 5" id="KW-0472">Membrane</keyword>
<gene>
    <name evidence="6" type="ORF">GH815_04980</name>
</gene>
<accession>A0A844BCK3</accession>
<evidence type="ECO:0000256" key="3">
    <source>
        <dbReference type="ARBA" id="ARBA00022989"/>
    </source>
</evidence>
<keyword evidence="7" id="KW-1185">Reference proteome</keyword>
<feature type="transmembrane region" description="Helical" evidence="5">
    <location>
        <begin position="77"/>
        <end position="99"/>
    </location>
</feature>
<proteinExistence type="predicted"/>
<evidence type="ECO:0000313" key="6">
    <source>
        <dbReference type="EMBL" id="MRH20338.1"/>
    </source>
</evidence>
<keyword evidence="3 5" id="KW-1133">Transmembrane helix</keyword>
<evidence type="ECO:0000256" key="4">
    <source>
        <dbReference type="ARBA" id="ARBA00023136"/>
    </source>
</evidence>
<reference evidence="6 7" key="1">
    <citation type="submission" date="2019-11" db="EMBL/GenBank/DDBJ databases">
        <title>Draft Whole-Genome sequence of the marine photosynthetic bacterium Rhodovulum strictum DSM 11289.</title>
        <authorList>
            <person name="Kyndt J.A."/>
            <person name="Meyer T.E."/>
        </authorList>
    </citation>
    <scope>NUCLEOTIDE SEQUENCE [LARGE SCALE GENOMIC DNA]</scope>
    <source>
        <strain evidence="6 7">DSM 11289</strain>
    </source>
</reference>
<evidence type="ECO:0000256" key="5">
    <source>
        <dbReference type="SAM" id="Phobius"/>
    </source>
</evidence>
<dbReference type="OrthoDB" id="7854775at2"/>
<protein>
    <submittedName>
        <fullName evidence="6">DoxX family membrane protein</fullName>
    </submittedName>
</protein>
<comment type="caution">
    <text evidence="6">The sequence shown here is derived from an EMBL/GenBank/DDBJ whole genome shotgun (WGS) entry which is preliminary data.</text>
</comment>
<evidence type="ECO:0000256" key="2">
    <source>
        <dbReference type="ARBA" id="ARBA00022692"/>
    </source>
</evidence>
<dbReference type="GO" id="GO:0016020">
    <property type="term" value="C:membrane"/>
    <property type="evidence" value="ECO:0007669"/>
    <property type="project" value="UniProtKB-SubCell"/>
</dbReference>
<feature type="transmembrane region" description="Helical" evidence="5">
    <location>
        <begin position="21"/>
        <end position="38"/>
    </location>
</feature>
<dbReference type="Proteomes" id="UP000466730">
    <property type="component" value="Unassembled WGS sequence"/>
</dbReference>
<organism evidence="6 7">
    <name type="scientific">Rhodovulum strictum</name>
    <dbReference type="NCBI Taxonomy" id="58314"/>
    <lineage>
        <taxon>Bacteria</taxon>
        <taxon>Pseudomonadati</taxon>
        <taxon>Pseudomonadota</taxon>
        <taxon>Alphaproteobacteria</taxon>
        <taxon>Rhodobacterales</taxon>
        <taxon>Paracoccaceae</taxon>
        <taxon>Rhodovulum</taxon>
    </lineage>
</organism>
<dbReference type="RefSeq" id="WP_153747655.1">
    <property type="nucleotide sequence ID" value="NZ_BAAADI010000026.1"/>
</dbReference>
<evidence type="ECO:0000313" key="7">
    <source>
        <dbReference type="Proteomes" id="UP000466730"/>
    </source>
</evidence>
<keyword evidence="2 5" id="KW-0812">Transmembrane</keyword>
<feature type="transmembrane region" description="Helical" evidence="5">
    <location>
        <begin position="50"/>
        <end position="70"/>
    </location>
</feature>
<evidence type="ECO:0000256" key="1">
    <source>
        <dbReference type="ARBA" id="ARBA00004141"/>
    </source>
</evidence>
<comment type="subcellular location">
    <subcellularLocation>
        <location evidence="1">Membrane</location>
        <topology evidence="1">Multi-pass membrane protein</topology>
    </subcellularLocation>
</comment>
<sequence>MTGKPPLVQVASHRALAAARMLVAAYFIAHATGIIVMPDGTDLVPRAETASVVSWAAITVVWLTGIALFLGRIVRPAALILAIYTVCVALISHAGLFAMPGPNHALWVELALVGALVMIALTVHYKPGSPTQDSDDRAAAAEDELFRTRLELAETRAALAEIQASDKRISYAPPLMRRSA</sequence>
<dbReference type="AlphaFoldDB" id="A0A844BCK3"/>
<dbReference type="Pfam" id="PF07681">
    <property type="entry name" value="DoxX"/>
    <property type="match status" value="1"/>
</dbReference>
<feature type="transmembrane region" description="Helical" evidence="5">
    <location>
        <begin position="105"/>
        <end position="125"/>
    </location>
</feature>
<name>A0A844BCK3_9RHOB</name>